<sequence>MQPATQRAVLWLLPLMILRISAVPTNRTVDDADPLVQYFESGIDCHGCSGTAYGLDDTQLVNHTVSVVIAPNLASARPAVQISFTGTAIYIFFAYSWGGGLNVSGTRVGPPQFQRCQFLLDGVHVGEYSKSEGFAEYNIPAYANATIPNGVHTFALQPTTDSSIPVLFDYAIYTVDTEVPSFSGSTSPVSSSTSAVSSSTSAVSSFTSPVSSSTSPLTGTSSSGTPGPESNPSSGKNKAPIAAGIAGGIVVLLAIAAGLSLWQRARRRNVERTSALEKADPPGGTLAPIEQANQEATSLAEELRVVKEQLHRLAERVDGSSIVASDADTTVLLRPSLSTMKRDQTRSIRDQRPGSVAHDALVHTDSGLRLTAGSGILVDELPPNYAAE</sequence>
<evidence type="ECO:0000256" key="8">
    <source>
        <dbReference type="SAM" id="SignalP"/>
    </source>
</evidence>
<accession>A0A8H6U441</accession>
<dbReference type="GO" id="GO:0071944">
    <property type="term" value="C:cell periphery"/>
    <property type="evidence" value="ECO:0007669"/>
    <property type="project" value="UniProtKB-ARBA"/>
</dbReference>
<keyword evidence="10" id="KW-1185">Reference proteome</keyword>
<feature type="transmembrane region" description="Helical" evidence="7">
    <location>
        <begin position="241"/>
        <end position="262"/>
    </location>
</feature>
<keyword evidence="5" id="KW-0175">Coiled coil</keyword>
<dbReference type="PANTHER" id="PTHR15549:SF33">
    <property type="entry name" value="MEMBRANE PROTEIN WSC4, PUTATIVE (AFU_ORTHOLOGUE AFUA_5G09020)-RELATED"/>
    <property type="match status" value="1"/>
</dbReference>
<evidence type="ECO:0000256" key="3">
    <source>
        <dbReference type="ARBA" id="ARBA00022989"/>
    </source>
</evidence>
<evidence type="ECO:0000313" key="9">
    <source>
        <dbReference type="EMBL" id="KAF7328572.1"/>
    </source>
</evidence>
<evidence type="ECO:0000256" key="7">
    <source>
        <dbReference type="SAM" id="Phobius"/>
    </source>
</evidence>
<organism evidence="9 10">
    <name type="scientific">Mycena venus</name>
    <dbReference type="NCBI Taxonomy" id="2733690"/>
    <lineage>
        <taxon>Eukaryota</taxon>
        <taxon>Fungi</taxon>
        <taxon>Dikarya</taxon>
        <taxon>Basidiomycota</taxon>
        <taxon>Agaricomycotina</taxon>
        <taxon>Agaricomycetes</taxon>
        <taxon>Agaricomycetidae</taxon>
        <taxon>Agaricales</taxon>
        <taxon>Marasmiineae</taxon>
        <taxon>Mycenaceae</taxon>
        <taxon>Mycena</taxon>
    </lineage>
</organism>
<evidence type="ECO:0000256" key="2">
    <source>
        <dbReference type="ARBA" id="ARBA00022692"/>
    </source>
</evidence>
<dbReference type="EMBL" id="JACAZI010000035">
    <property type="protein sequence ID" value="KAF7328572.1"/>
    <property type="molecule type" value="Genomic_DNA"/>
</dbReference>
<evidence type="ECO:0000256" key="6">
    <source>
        <dbReference type="SAM" id="MobiDB-lite"/>
    </source>
</evidence>
<reference evidence="9" key="1">
    <citation type="submission" date="2020-05" db="EMBL/GenBank/DDBJ databases">
        <title>Mycena genomes resolve the evolution of fungal bioluminescence.</title>
        <authorList>
            <person name="Tsai I.J."/>
        </authorList>
    </citation>
    <scope>NUCLEOTIDE SEQUENCE</scope>
    <source>
        <strain evidence="9">CCC161011</strain>
    </source>
</reference>
<feature type="signal peptide" evidence="8">
    <location>
        <begin position="1"/>
        <end position="22"/>
    </location>
</feature>
<evidence type="ECO:0000256" key="1">
    <source>
        <dbReference type="ARBA" id="ARBA00004167"/>
    </source>
</evidence>
<dbReference type="PANTHER" id="PTHR15549">
    <property type="entry name" value="PAIRED IMMUNOGLOBULIN-LIKE TYPE 2 RECEPTOR"/>
    <property type="match status" value="1"/>
</dbReference>
<evidence type="ECO:0000256" key="4">
    <source>
        <dbReference type="ARBA" id="ARBA00023136"/>
    </source>
</evidence>
<dbReference type="OrthoDB" id="3037497at2759"/>
<gene>
    <name evidence="9" type="ORF">MVEN_02545200</name>
</gene>
<feature type="coiled-coil region" evidence="5">
    <location>
        <begin position="289"/>
        <end position="316"/>
    </location>
</feature>
<keyword evidence="8" id="KW-0732">Signal</keyword>
<dbReference type="Proteomes" id="UP000620124">
    <property type="component" value="Unassembled WGS sequence"/>
</dbReference>
<evidence type="ECO:0000313" key="10">
    <source>
        <dbReference type="Proteomes" id="UP000620124"/>
    </source>
</evidence>
<keyword evidence="2 7" id="KW-0812">Transmembrane</keyword>
<comment type="caution">
    <text evidence="9">The sequence shown here is derived from an EMBL/GenBank/DDBJ whole genome shotgun (WGS) entry which is preliminary data.</text>
</comment>
<keyword evidence="4 7" id="KW-0472">Membrane</keyword>
<keyword evidence="3 7" id="KW-1133">Transmembrane helix</keyword>
<dbReference type="GO" id="GO:0016020">
    <property type="term" value="C:membrane"/>
    <property type="evidence" value="ECO:0007669"/>
    <property type="project" value="UniProtKB-SubCell"/>
</dbReference>
<proteinExistence type="predicted"/>
<comment type="subcellular location">
    <subcellularLocation>
        <location evidence="1">Membrane</location>
        <topology evidence="1">Single-pass membrane protein</topology>
    </subcellularLocation>
</comment>
<feature type="region of interest" description="Disordered" evidence="6">
    <location>
        <begin position="205"/>
        <end position="237"/>
    </location>
</feature>
<protein>
    <submittedName>
        <fullName evidence="9">Uncharacterized protein</fullName>
    </submittedName>
</protein>
<dbReference type="AlphaFoldDB" id="A0A8H6U441"/>
<dbReference type="InterPro" id="IPR051694">
    <property type="entry name" value="Immunoregulatory_rcpt-like"/>
</dbReference>
<name>A0A8H6U441_9AGAR</name>
<feature type="chain" id="PRO_5034156936" evidence="8">
    <location>
        <begin position="23"/>
        <end position="388"/>
    </location>
</feature>
<evidence type="ECO:0000256" key="5">
    <source>
        <dbReference type="SAM" id="Coils"/>
    </source>
</evidence>